<dbReference type="NCBIfam" id="TIGR03891">
    <property type="entry name" value="thiopep_ocin"/>
    <property type="match status" value="1"/>
</dbReference>
<dbReference type="RefSeq" id="WP_184637292.1">
    <property type="nucleotide sequence ID" value="NZ_BAABKT010000012.1"/>
</dbReference>
<evidence type="ECO:0000259" key="2">
    <source>
        <dbReference type="Pfam" id="PF14028"/>
    </source>
</evidence>
<dbReference type="Pfam" id="PF04738">
    <property type="entry name" value="Lant_dehydr_N"/>
    <property type="match status" value="1"/>
</dbReference>
<gene>
    <name evidence="3" type="ORF">HNR25_003839</name>
</gene>
<dbReference type="InterPro" id="IPR006827">
    <property type="entry name" value="Lant_deHydtase_N"/>
</dbReference>
<reference evidence="3 4" key="1">
    <citation type="submission" date="2020-08" db="EMBL/GenBank/DDBJ databases">
        <title>Sequencing the genomes of 1000 actinobacteria strains.</title>
        <authorList>
            <person name="Klenk H.-P."/>
        </authorList>
    </citation>
    <scope>NUCLEOTIDE SEQUENCE [LARGE SCALE GENOMIC DNA]</scope>
    <source>
        <strain evidence="3 4">DSM 44593</strain>
    </source>
</reference>
<comment type="caution">
    <text evidence="3">The sequence shown here is derived from an EMBL/GenBank/DDBJ whole genome shotgun (WGS) entry which is preliminary data.</text>
</comment>
<dbReference type="Proteomes" id="UP000578077">
    <property type="component" value="Unassembled WGS sequence"/>
</dbReference>
<evidence type="ECO:0000313" key="4">
    <source>
        <dbReference type="Proteomes" id="UP000578077"/>
    </source>
</evidence>
<dbReference type="Pfam" id="PF14028">
    <property type="entry name" value="Lant_dehydr_C"/>
    <property type="match status" value="1"/>
</dbReference>
<feature type="domain" description="Thiopeptide-type bacteriocin biosynthesis" evidence="2">
    <location>
        <begin position="732"/>
        <end position="969"/>
    </location>
</feature>
<evidence type="ECO:0000259" key="1">
    <source>
        <dbReference type="Pfam" id="PF04738"/>
    </source>
</evidence>
<dbReference type="EMBL" id="JACHLY010000001">
    <property type="protein sequence ID" value="MBB6000088.1"/>
    <property type="molecule type" value="Genomic_DNA"/>
</dbReference>
<organism evidence="3 4">
    <name type="scientific">Streptomonospora salina</name>
    <dbReference type="NCBI Taxonomy" id="104205"/>
    <lineage>
        <taxon>Bacteria</taxon>
        <taxon>Bacillati</taxon>
        <taxon>Actinomycetota</taxon>
        <taxon>Actinomycetes</taxon>
        <taxon>Streptosporangiales</taxon>
        <taxon>Nocardiopsidaceae</taxon>
        <taxon>Streptomonospora</taxon>
    </lineage>
</organism>
<name>A0A841EGX4_9ACTN</name>
<keyword evidence="4" id="KW-1185">Reference proteome</keyword>
<accession>A0A841EGX4</accession>
<protein>
    <submittedName>
        <fullName evidence="3">Thiopeptide-type bacteriocin biosynthesis protein</fullName>
    </submittedName>
</protein>
<evidence type="ECO:0000313" key="3">
    <source>
        <dbReference type="EMBL" id="MBB6000088.1"/>
    </source>
</evidence>
<dbReference type="InterPro" id="IPR023809">
    <property type="entry name" value="Thiopep_bacteriocin_synth_dom"/>
</dbReference>
<proteinExistence type="predicted"/>
<dbReference type="AlphaFoldDB" id="A0A841EGX4"/>
<feature type="domain" description="Lantibiotic dehydratase N-terminal" evidence="1">
    <location>
        <begin position="55"/>
        <end position="663"/>
    </location>
</feature>
<sequence length="982" mass="106017">MGDAPMDRYYRRDGPFLLRAARAHPGEAPSRWPDLAADSVDDLCTWVRQVWHGPIAAAIADASPSLATTLGNISDGTPPEAKVRRAATALVGYLLRATGRATPFGLFAGTAPGTFAPCGKIRWGHDHHTLVRPDAAWLEAVVAELEAVPAVVERLDVVANNRHRQRGDYLVLADGQSRIELAATAPVLTALHAAAAPTSSATVAERVRSAFPAASDHHVADLLSGLLAHGFLLSSLRPPSTAPDPLIHLRDELVRCRADEIGDAAAAAARVHAAAASPSVSPEDTGPAAVTRDLRLDCDVAVPERVGAAVEAGVTALLRLSPHPTGSPAWRRYYEAFVHRYGAAVLVPLLDAVDADMGVGYPPTFPGSLMPPRPDEPPQRDSRLLQLAQEAAATGTEEVVLDDAAIDRLAVAPLDPQRIPAHVEAAVRVRARSMEAIESGDFTLRIRPGQAAGTFTGRFSPWESDLAALYRRLPPATAGAVRAQLVFPARRPSADNVARTPRFLDDLVCLGEYPPEDDGLIRVEDLAVMADRDRLHLVHTPTRRLVEPQVVHALSLEHQAPPLARFLAQLPRGCLAQFDRVAWGAAADLAFLPRLRYGHTVLSPARWRLESDDLPPHGATPTEWRAGLERWCARWRVPRQVELAQGDQVLPLDLQEPAHTALLRRRLHQAGHVLLTEAEPDDARGWIQGRAHELAVPLVTATPPAPSPLGRTLVKTRDRDRGHLPADDDADWLYAKIYAHPERQNAILPQHLPALLAETGEPDWWFLRYRGPDDPDHLRLRLRVADGAHAGQVAAALGAWTRGLRRAGLSPRMSLDTYYPETGRYGQGTTLEAAEAVFVADSAAVVDRLRTGAGEGCPDAAATMAAMAAAFTGGWPAGLDWLIDQPAPAPARPPQRELQTATRALVDSGHGLLTDELHRALTHYGSLLRAGGGPPTDTVLTSLLHMHHIRALGVDRDSERTCRRLARHAALSQTARTREAAS</sequence>